<dbReference type="PANTHER" id="PTHR30055">
    <property type="entry name" value="HTH-TYPE TRANSCRIPTIONAL REGULATOR RUTR"/>
    <property type="match status" value="1"/>
</dbReference>
<evidence type="ECO:0000313" key="7">
    <source>
        <dbReference type="EMBL" id="GAA1393578.1"/>
    </source>
</evidence>
<name>A0ABN1XZ85_9PSEU</name>
<evidence type="ECO:0000256" key="3">
    <source>
        <dbReference type="ARBA" id="ARBA00023163"/>
    </source>
</evidence>
<keyword evidence="1" id="KW-0805">Transcription regulation</keyword>
<dbReference type="InterPro" id="IPR009057">
    <property type="entry name" value="Homeodomain-like_sf"/>
</dbReference>
<dbReference type="InterPro" id="IPR040611">
    <property type="entry name" value="AlkX_C"/>
</dbReference>
<dbReference type="Proteomes" id="UP001501414">
    <property type="component" value="Unassembled WGS sequence"/>
</dbReference>
<gene>
    <name evidence="7" type="ORF">GCM10009613_40260</name>
</gene>
<keyword evidence="2 4" id="KW-0238">DNA-binding</keyword>
<keyword evidence="3" id="KW-0804">Transcription</keyword>
<dbReference type="PRINTS" id="PR00455">
    <property type="entry name" value="HTHTETR"/>
</dbReference>
<dbReference type="SUPFAM" id="SSF46689">
    <property type="entry name" value="Homeodomain-like"/>
    <property type="match status" value="1"/>
</dbReference>
<comment type="caution">
    <text evidence="7">The sequence shown here is derived from an EMBL/GenBank/DDBJ whole genome shotgun (WGS) entry which is preliminary data.</text>
</comment>
<proteinExistence type="predicted"/>
<dbReference type="PROSITE" id="PS50977">
    <property type="entry name" value="HTH_TETR_2"/>
    <property type="match status" value="1"/>
</dbReference>
<dbReference type="Pfam" id="PF18556">
    <property type="entry name" value="TetR_C_35"/>
    <property type="match status" value="1"/>
</dbReference>
<reference evidence="7 8" key="1">
    <citation type="journal article" date="2019" name="Int. J. Syst. Evol. Microbiol.">
        <title>The Global Catalogue of Microorganisms (GCM) 10K type strain sequencing project: providing services to taxonomists for standard genome sequencing and annotation.</title>
        <authorList>
            <consortium name="The Broad Institute Genomics Platform"/>
            <consortium name="The Broad Institute Genome Sequencing Center for Infectious Disease"/>
            <person name="Wu L."/>
            <person name="Ma J."/>
        </authorList>
    </citation>
    <scope>NUCLEOTIDE SEQUENCE [LARGE SCALE GENOMIC DNA]</scope>
    <source>
        <strain evidence="7 8">JCM 11896</strain>
    </source>
</reference>
<evidence type="ECO:0000256" key="5">
    <source>
        <dbReference type="SAM" id="MobiDB-lite"/>
    </source>
</evidence>
<organism evidence="7 8">
    <name type="scientific">Pseudonocardia kongjuensis</name>
    <dbReference type="NCBI Taxonomy" id="102227"/>
    <lineage>
        <taxon>Bacteria</taxon>
        <taxon>Bacillati</taxon>
        <taxon>Actinomycetota</taxon>
        <taxon>Actinomycetes</taxon>
        <taxon>Pseudonocardiales</taxon>
        <taxon>Pseudonocardiaceae</taxon>
        <taxon>Pseudonocardia</taxon>
    </lineage>
</organism>
<dbReference type="Gene3D" id="1.10.357.10">
    <property type="entry name" value="Tetracycline Repressor, domain 2"/>
    <property type="match status" value="1"/>
</dbReference>
<dbReference type="InterPro" id="IPR001647">
    <property type="entry name" value="HTH_TetR"/>
</dbReference>
<dbReference type="PANTHER" id="PTHR30055:SF234">
    <property type="entry name" value="HTH-TYPE TRANSCRIPTIONAL REGULATOR BETI"/>
    <property type="match status" value="1"/>
</dbReference>
<evidence type="ECO:0000256" key="4">
    <source>
        <dbReference type="PROSITE-ProRule" id="PRU00335"/>
    </source>
</evidence>
<sequence length="216" mass="24077">MLTGGPTGPDHSGPMRDGTSETDATAARILVAARRVAEEFGLRRFTMDEVARQCDIARVTVYRYFPRKDELIRALVLEELRLFTEEADKVVRGETTVDGTIVVGVRFCVGYLRSHVVLNRLLRTEPEVILPHLTTSGGPVLAMATEWIGEHVRREMDVAGLAVPPEHAEPFAELLVRTVISLVLTPGTLDLDSDEGWERVRRLYVAPFVAMLRRDG</sequence>
<feature type="DNA-binding region" description="H-T-H motif" evidence="4">
    <location>
        <begin position="46"/>
        <end position="65"/>
    </location>
</feature>
<evidence type="ECO:0000256" key="2">
    <source>
        <dbReference type="ARBA" id="ARBA00023125"/>
    </source>
</evidence>
<protein>
    <submittedName>
        <fullName evidence="7">TetR/AcrR family transcriptional regulator</fullName>
    </submittedName>
</protein>
<dbReference type="EMBL" id="BAAAJK010000024">
    <property type="protein sequence ID" value="GAA1393578.1"/>
    <property type="molecule type" value="Genomic_DNA"/>
</dbReference>
<feature type="region of interest" description="Disordered" evidence="5">
    <location>
        <begin position="1"/>
        <end position="20"/>
    </location>
</feature>
<keyword evidence="8" id="KW-1185">Reference proteome</keyword>
<evidence type="ECO:0000256" key="1">
    <source>
        <dbReference type="ARBA" id="ARBA00023015"/>
    </source>
</evidence>
<evidence type="ECO:0000313" key="8">
    <source>
        <dbReference type="Proteomes" id="UP001501414"/>
    </source>
</evidence>
<dbReference type="Pfam" id="PF00440">
    <property type="entry name" value="TetR_N"/>
    <property type="match status" value="1"/>
</dbReference>
<dbReference type="InterPro" id="IPR050109">
    <property type="entry name" value="HTH-type_TetR-like_transc_reg"/>
</dbReference>
<feature type="domain" description="HTH tetR-type" evidence="6">
    <location>
        <begin position="23"/>
        <end position="83"/>
    </location>
</feature>
<evidence type="ECO:0000259" key="6">
    <source>
        <dbReference type="PROSITE" id="PS50977"/>
    </source>
</evidence>
<accession>A0ABN1XZ85</accession>